<keyword evidence="3" id="KW-0805">Transcription regulation</keyword>
<dbReference type="GO" id="GO:0005524">
    <property type="term" value="F:ATP binding"/>
    <property type="evidence" value="ECO:0007669"/>
    <property type="project" value="UniProtKB-KW"/>
</dbReference>
<dbReference type="RefSeq" id="WP_143681721.1">
    <property type="nucleotide sequence ID" value="NZ_FZOF01000030.1"/>
</dbReference>
<dbReference type="InterPro" id="IPR058031">
    <property type="entry name" value="AAA_lid_NorR"/>
</dbReference>
<dbReference type="SUPFAM" id="SSF52540">
    <property type="entry name" value="P-loop containing nucleoside triphosphate hydrolases"/>
    <property type="match status" value="1"/>
</dbReference>
<dbReference type="Gene3D" id="3.40.50.300">
    <property type="entry name" value="P-loop containing nucleotide triphosphate hydrolases"/>
    <property type="match status" value="1"/>
</dbReference>
<gene>
    <name evidence="6" type="ORF">SAMN05216252_13060</name>
</gene>
<keyword evidence="4" id="KW-0804">Transcription</keyword>
<evidence type="ECO:0000313" key="7">
    <source>
        <dbReference type="Proteomes" id="UP000198280"/>
    </source>
</evidence>
<evidence type="ECO:0000259" key="5">
    <source>
        <dbReference type="PROSITE" id="PS50045"/>
    </source>
</evidence>
<dbReference type="AlphaFoldDB" id="A0A239N1T0"/>
<reference evidence="6 7" key="1">
    <citation type="submission" date="2017-06" db="EMBL/GenBank/DDBJ databases">
        <authorList>
            <person name="Kim H.J."/>
            <person name="Triplett B.A."/>
        </authorList>
    </citation>
    <scope>NUCLEOTIDE SEQUENCE [LARGE SCALE GENOMIC DNA]</scope>
    <source>
        <strain evidence="6 7">CGMCC 4.1858</strain>
    </source>
</reference>
<dbReference type="PANTHER" id="PTHR32071">
    <property type="entry name" value="TRANSCRIPTIONAL REGULATORY PROTEIN"/>
    <property type="match status" value="1"/>
</dbReference>
<dbReference type="PRINTS" id="PR01590">
    <property type="entry name" value="HTHFIS"/>
</dbReference>
<protein>
    <submittedName>
        <fullName evidence="6">Regulatory protein, Fis family</fullName>
    </submittedName>
</protein>
<keyword evidence="7" id="KW-1185">Reference proteome</keyword>
<dbReference type="Proteomes" id="UP000198280">
    <property type="component" value="Unassembled WGS sequence"/>
</dbReference>
<dbReference type="GO" id="GO:0006355">
    <property type="term" value="P:regulation of DNA-templated transcription"/>
    <property type="evidence" value="ECO:0007669"/>
    <property type="project" value="InterPro"/>
</dbReference>
<sequence>MSQSDTSPEELLLGAYLRERPNGRAVVAADGRTRIVSAEAARRLSDEALALLERRAGGMVRDGRTEAYELPLPDGGWRARLNPVLDSGEVIGAVAVLSVSADGAGAPPAVPEAALPGLVGVSLSWRAAVARAVRLGGEQGPLLVSGEPGTGKATLARAVRAGDLELDAAQVTGAAARDWVRRMAVRPAPGRVLVRHVEALDGGAAAALVALLEQRPALRLTATHTPGDRTDPCLDRLMGRLAVRSLSLPPLRDRPEDLPVLLAALSPRPAPGHPPLTWTVEARRTLERHTWPGNVAELATVVRTLAEERRLSGPVRPEELPDAVRGGAGGRRLGSLERAERDAILEALRTHGGNKARAAKALGIARATVYRKLRSYGIQGI</sequence>
<dbReference type="SUPFAM" id="SSF46689">
    <property type="entry name" value="Homeodomain-like"/>
    <property type="match status" value="1"/>
</dbReference>
<organism evidence="6 7">
    <name type="scientific">Actinacidiphila glaucinigra</name>
    <dbReference type="NCBI Taxonomy" id="235986"/>
    <lineage>
        <taxon>Bacteria</taxon>
        <taxon>Bacillati</taxon>
        <taxon>Actinomycetota</taxon>
        <taxon>Actinomycetes</taxon>
        <taxon>Kitasatosporales</taxon>
        <taxon>Streptomycetaceae</taxon>
        <taxon>Actinacidiphila</taxon>
    </lineage>
</organism>
<name>A0A239N1T0_9ACTN</name>
<evidence type="ECO:0000256" key="4">
    <source>
        <dbReference type="ARBA" id="ARBA00023163"/>
    </source>
</evidence>
<evidence type="ECO:0000313" key="6">
    <source>
        <dbReference type="EMBL" id="SNT48977.1"/>
    </source>
</evidence>
<dbReference type="Pfam" id="PF02954">
    <property type="entry name" value="HTH_8"/>
    <property type="match status" value="1"/>
</dbReference>
<dbReference type="GO" id="GO:0043565">
    <property type="term" value="F:sequence-specific DNA binding"/>
    <property type="evidence" value="ECO:0007669"/>
    <property type="project" value="InterPro"/>
</dbReference>
<dbReference type="InterPro" id="IPR009057">
    <property type="entry name" value="Homeodomain-like_sf"/>
</dbReference>
<evidence type="ECO:0000256" key="1">
    <source>
        <dbReference type="ARBA" id="ARBA00022741"/>
    </source>
</evidence>
<accession>A0A239N1T0</accession>
<dbReference type="Gene3D" id="1.10.10.60">
    <property type="entry name" value="Homeodomain-like"/>
    <property type="match status" value="1"/>
</dbReference>
<dbReference type="InterPro" id="IPR002197">
    <property type="entry name" value="HTH_Fis"/>
</dbReference>
<evidence type="ECO:0000256" key="2">
    <source>
        <dbReference type="ARBA" id="ARBA00022840"/>
    </source>
</evidence>
<dbReference type="Pfam" id="PF25601">
    <property type="entry name" value="AAA_lid_14"/>
    <property type="match status" value="1"/>
</dbReference>
<keyword evidence="2" id="KW-0067">ATP-binding</keyword>
<evidence type="ECO:0000256" key="3">
    <source>
        <dbReference type="ARBA" id="ARBA00023015"/>
    </source>
</evidence>
<dbReference type="InterPro" id="IPR002078">
    <property type="entry name" value="Sigma_54_int"/>
</dbReference>
<dbReference type="InterPro" id="IPR027417">
    <property type="entry name" value="P-loop_NTPase"/>
</dbReference>
<dbReference type="PROSITE" id="PS50045">
    <property type="entry name" value="SIGMA54_INTERACT_4"/>
    <property type="match status" value="1"/>
</dbReference>
<keyword evidence="1" id="KW-0547">Nucleotide-binding</keyword>
<feature type="domain" description="Sigma-54 factor interaction" evidence="5">
    <location>
        <begin position="237"/>
        <end position="307"/>
    </location>
</feature>
<dbReference type="EMBL" id="FZOF01000030">
    <property type="protein sequence ID" value="SNT48977.1"/>
    <property type="molecule type" value="Genomic_DNA"/>
</dbReference>
<dbReference type="Gene3D" id="1.10.8.60">
    <property type="match status" value="1"/>
</dbReference>
<dbReference type="OrthoDB" id="5496274at2"/>
<proteinExistence type="predicted"/>